<feature type="non-terminal residue" evidence="30">
    <location>
        <position position="1"/>
    </location>
</feature>
<keyword evidence="16" id="KW-0482">Metalloprotease</keyword>
<dbReference type="GO" id="GO:0016805">
    <property type="term" value="F:dipeptidase activity"/>
    <property type="evidence" value="ECO:0007669"/>
    <property type="project" value="UniProtKB-KW"/>
</dbReference>
<evidence type="ECO:0000256" key="20">
    <source>
        <dbReference type="ARBA" id="ARBA00023268"/>
    </source>
</evidence>
<dbReference type="GO" id="GO:0004177">
    <property type="term" value="F:aminopeptidase activity"/>
    <property type="evidence" value="ECO:0007669"/>
    <property type="project" value="UniProtKB-KW"/>
</dbReference>
<comment type="similarity">
    <text evidence="3">Belongs to the peptidase M28 family. M28B subfamily.</text>
</comment>
<comment type="function">
    <text evidence="22">Aminopeptidase with broad substrate specificity. Has lower activity with substrates that have Asp or Glu in the P2' position, or Pro in the P3' position. Lacks activity with substrates that have both Pro in the P3' position and Asp or Glu in the P2' position. Lacks carboxypeptidase activity. Lacks dipeptidyl-peptidase IV type activity.</text>
</comment>
<dbReference type="InterPro" id="IPR007365">
    <property type="entry name" value="TFR-like_dimer_dom"/>
</dbReference>
<evidence type="ECO:0000256" key="9">
    <source>
        <dbReference type="ARBA" id="ARBA00022723"/>
    </source>
</evidence>
<keyword evidence="20" id="KW-0511">Multifunctional enzyme</keyword>
<dbReference type="Gene3D" id="3.50.30.30">
    <property type="match status" value="1"/>
</dbReference>
<feature type="domain" description="PA" evidence="27">
    <location>
        <begin position="184"/>
        <end position="270"/>
    </location>
</feature>
<dbReference type="InterPro" id="IPR036757">
    <property type="entry name" value="TFR-like_dimer_dom_sf"/>
</dbReference>
<keyword evidence="14 26" id="KW-1133">Transmembrane helix</keyword>
<keyword evidence="9" id="KW-0479">Metal-binding</keyword>
<evidence type="ECO:0000256" key="25">
    <source>
        <dbReference type="ARBA" id="ARBA00081462"/>
    </source>
</evidence>
<reference evidence="30 31" key="1">
    <citation type="journal article" date="2018" name="Nat. Ecol. Evol.">
        <title>Shark genomes provide insights into elasmobranch evolution and the origin of vertebrates.</title>
        <authorList>
            <person name="Hara Y"/>
            <person name="Yamaguchi K"/>
            <person name="Onimaru K"/>
            <person name="Kadota M"/>
            <person name="Koyanagi M"/>
            <person name="Keeley SD"/>
            <person name="Tatsumi K"/>
            <person name="Tanaka K"/>
            <person name="Motone F"/>
            <person name="Kageyama Y"/>
            <person name="Nozu R"/>
            <person name="Adachi N"/>
            <person name="Nishimura O"/>
            <person name="Nakagawa R"/>
            <person name="Tanegashima C"/>
            <person name="Kiyatake I"/>
            <person name="Matsumoto R"/>
            <person name="Murakumo K"/>
            <person name="Nishida K"/>
            <person name="Terakita A"/>
            <person name="Kuratani S"/>
            <person name="Sato K"/>
            <person name="Hyodo S Kuraku.S."/>
        </authorList>
    </citation>
    <scope>NUCLEOTIDE SEQUENCE [LARGE SCALE GENOMIC DNA]</scope>
</reference>
<dbReference type="FunFam" id="1.20.930.40:FF:000001">
    <property type="entry name" value="N-acetylated-alpha-linked acidic dipeptidase 2"/>
    <property type="match status" value="1"/>
</dbReference>
<dbReference type="GO" id="GO:0016324">
    <property type="term" value="C:apical plasma membrane"/>
    <property type="evidence" value="ECO:0007669"/>
    <property type="project" value="UniProtKB-SubCell"/>
</dbReference>
<evidence type="ECO:0000256" key="21">
    <source>
        <dbReference type="ARBA" id="ARBA00052003"/>
    </source>
</evidence>
<evidence type="ECO:0000256" key="15">
    <source>
        <dbReference type="ARBA" id="ARBA00022997"/>
    </source>
</evidence>
<dbReference type="InterPro" id="IPR003137">
    <property type="entry name" value="PA_domain"/>
</dbReference>
<dbReference type="PANTHER" id="PTHR10404">
    <property type="entry name" value="N-ACETYLATED-ALPHA-LINKED ACIDIC DIPEPTIDASE"/>
    <property type="match status" value="1"/>
</dbReference>
<evidence type="ECO:0000256" key="24">
    <source>
        <dbReference type="ARBA" id="ARBA00068168"/>
    </source>
</evidence>
<dbReference type="OrthoDB" id="5841748at2759"/>
<keyword evidence="17 26" id="KW-0472">Membrane</keyword>
<dbReference type="Pfam" id="PF02225">
    <property type="entry name" value="PA"/>
    <property type="match status" value="1"/>
</dbReference>
<dbReference type="GO" id="GO:0004181">
    <property type="term" value="F:metallocarboxypeptidase activity"/>
    <property type="evidence" value="ECO:0007669"/>
    <property type="project" value="UniProtKB-EC"/>
</dbReference>
<dbReference type="Gene3D" id="1.20.930.40">
    <property type="entry name" value="Transferrin receptor-like, dimerisation domain"/>
    <property type="match status" value="1"/>
</dbReference>
<evidence type="ECO:0000256" key="3">
    <source>
        <dbReference type="ARBA" id="ARBA00005634"/>
    </source>
</evidence>
<evidence type="ECO:0000256" key="6">
    <source>
        <dbReference type="ARBA" id="ARBA00022475"/>
    </source>
</evidence>
<evidence type="ECO:0000256" key="1">
    <source>
        <dbReference type="ARBA" id="ARBA00001947"/>
    </source>
</evidence>
<dbReference type="GO" id="GO:0046872">
    <property type="term" value="F:metal ion binding"/>
    <property type="evidence" value="ECO:0007669"/>
    <property type="project" value="UniProtKB-KW"/>
</dbReference>
<keyword evidence="19" id="KW-0325">Glycoprotein</keyword>
<evidence type="ECO:0000259" key="28">
    <source>
        <dbReference type="Pfam" id="PF04253"/>
    </source>
</evidence>
<sequence>QSLVQTFRSKIRDGLNQKQHELQMRSNVNWCKWARILLTLTTVFLLGFLIGWFGRPGVDKFPMKSLTIGSKLLKEMQAENIRLYLRNWTLFPHLAGTEQNRQLAQQIQKQWKSWGLYSVELVHYDVLLSYPNKSNPNYISIIDENGYSIFNTSFYEPLPPGYENVEDLVPPYNAYSPAGIPVGDLIYVNYARIEDFFQLERKLGINCSGKIMIARYGKIFRGNKVKNAMNAGAQGLIFFSDPADYCAPGVHPYPDGWNLPGSGVQRGNILNLDGAGDPLTPGFPANEYAFRLDEGIGLPKIPVHPIGYKDAEEILRYMGGVSAPSEWKGGLNVSYNIGPGFKDSYSSRKVRMHVHTRNEVRRIYNVIGKIRGAVEPDRYVIFGGHRDAWGFGSIDPTSGAVVLHEAVRSFTKLMKEGWRPRRTVIFASWDAEEFGLLGSTEWAEIPSPDDGYEGKSLYQSWYEKDPWTGYKEAPRIRKLGSGSDFEVYFQRLGITSGRARYTKNRNTAKFSSYPVYHSAYETFEMVEWFYDPSFKKMLTVAQVRGGLVYEIVDSIIIPFDCRDYAEALTNYANVIYEQALQHQLQLNKYQVSFDSLFSAIHNFTRIATDFHKQLEKIDITDALAVRIVNDQLMLLERSFIHPMGLPGRPFYRHVIYAPSAHNKYAGESFPGIYDALFDIANAADERKAWQEVKEQIAVASFTVQASAGTLVEV</sequence>
<evidence type="ECO:0000256" key="26">
    <source>
        <dbReference type="SAM" id="Phobius"/>
    </source>
</evidence>
<dbReference type="Gene3D" id="3.40.630.10">
    <property type="entry name" value="Zn peptidases"/>
    <property type="match status" value="3"/>
</dbReference>
<evidence type="ECO:0000256" key="12">
    <source>
        <dbReference type="ARBA" id="ARBA00022837"/>
    </source>
</evidence>
<evidence type="ECO:0000259" key="29">
    <source>
        <dbReference type="Pfam" id="PF04389"/>
    </source>
</evidence>
<evidence type="ECO:0000256" key="13">
    <source>
        <dbReference type="ARBA" id="ARBA00022968"/>
    </source>
</evidence>
<dbReference type="AlphaFoldDB" id="A0A401NHH9"/>
<feature type="domain" description="Transferrin receptor-like dimerisation" evidence="28">
    <location>
        <begin position="591"/>
        <end position="710"/>
    </location>
</feature>
<evidence type="ECO:0000313" key="30">
    <source>
        <dbReference type="EMBL" id="GCB60324.1"/>
    </source>
</evidence>
<evidence type="ECO:0000256" key="7">
    <source>
        <dbReference type="ARBA" id="ARBA00022670"/>
    </source>
</evidence>
<evidence type="ECO:0000256" key="10">
    <source>
        <dbReference type="ARBA" id="ARBA00022801"/>
    </source>
</evidence>
<protein>
    <recommendedName>
        <fullName evidence="24">Aminopeptidase NAALADL1</fullName>
        <ecNumber evidence="23">3.4.17.21</ecNumber>
    </recommendedName>
    <alternativeName>
        <fullName evidence="25">N-acetylated-alpha-linked acidic dipeptidase-like protein</fullName>
    </alternativeName>
</protein>
<dbReference type="SUPFAM" id="SSF53187">
    <property type="entry name" value="Zn-dependent exopeptidases"/>
    <property type="match status" value="1"/>
</dbReference>
<dbReference type="EMBL" id="BFAA01003660">
    <property type="protein sequence ID" value="GCB60324.1"/>
    <property type="molecule type" value="Genomic_DNA"/>
</dbReference>
<dbReference type="InterPro" id="IPR046450">
    <property type="entry name" value="PA_dom_sf"/>
</dbReference>
<dbReference type="Pfam" id="PF04253">
    <property type="entry name" value="TFR_dimer"/>
    <property type="match status" value="1"/>
</dbReference>
<keyword evidence="15" id="KW-0224">Dipeptidase</keyword>
<evidence type="ECO:0000256" key="17">
    <source>
        <dbReference type="ARBA" id="ARBA00023136"/>
    </source>
</evidence>
<gene>
    <name evidence="30" type="ORF">scyTo_0009157</name>
</gene>
<evidence type="ECO:0000256" key="23">
    <source>
        <dbReference type="ARBA" id="ARBA00066561"/>
    </source>
</evidence>
<keyword evidence="31" id="KW-1185">Reference proteome</keyword>
<evidence type="ECO:0000256" key="16">
    <source>
        <dbReference type="ARBA" id="ARBA00023049"/>
    </source>
</evidence>
<evidence type="ECO:0000256" key="14">
    <source>
        <dbReference type="ARBA" id="ARBA00022989"/>
    </source>
</evidence>
<feature type="domain" description="Peptidase M28" evidence="29">
    <location>
        <begin position="365"/>
        <end position="447"/>
    </location>
</feature>
<proteinExistence type="inferred from homology"/>
<comment type="subcellular location">
    <subcellularLocation>
        <location evidence="2">Apical cell membrane</location>
        <topology evidence="2">Single-pass type II membrane protein</topology>
    </subcellularLocation>
</comment>
<keyword evidence="11" id="KW-0862">Zinc</keyword>
<keyword evidence="5" id="KW-0031">Aminopeptidase</keyword>
<evidence type="ECO:0000256" key="5">
    <source>
        <dbReference type="ARBA" id="ARBA00022438"/>
    </source>
</evidence>
<keyword evidence="6" id="KW-1003">Cell membrane</keyword>
<dbReference type="GO" id="GO:0006508">
    <property type="term" value="P:proteolysis"/>
    <property type="evidence" value="ECO:0007669"/>
    <property type="project" value="UniProtKB-KW"/>
</dbReference>
<dbReference type="CDD" id="cd02121">
    <property type="entry name" value="PA_GCPII_like"/>
    <property type="match status" value="1"/>
</dbReference>
<feature type="transmembrane region" description="Helical" evidence="26">
    <location>
        <begin position="33"/>
        <end position="54"/>
    </location>
</feature>
<evidence type="ECO:0000256" key="19">
    <source>
        <dbReference type="ARBA" id="ARBA00023180"/>
    </source>
</evidence>
<keyword evidence="7" id="KW-0645">Protease</keyword>
<dbReference type="InterPro" id="IPR007484">
    <property type="entry name" value="Peptidase_M28"/>
</dbReference>
<keyword evidence="13" id="KW-0735">Signal-anchor</keyword>
<evidence type="ECO:0000256" key="18">
    <source>
        <dbReference type="ARBA" id="ARBA00023157"/>
    </source>
</evidence>
<dbReference type="SUPFAM" id="SSF47672">
    <property type="entry name" value="Transferrin receptor-like dimerisation domain"/>
    <property type="match status" value="1"/>
</dbReference>
<keyword evidence="8 26" id="KW-0812">Transmembrane</keyword>
<evidence type="ECO:0000256" key="8">
    <source>
        <dbReference type="ARBA" id="ARBA00022692"/>
    </source>
</evidence>
<evidence type="ECO:0000313" key="31">
    <source>
        <dbReference type="Proteomes" id="UP000288216"/>
    </source>
</evidence>
<accession>A0A401NHH9</accession>
<evidence type="ECO:0000256" key="4">
    <source>
        <dbReference type="ARBA" id="ARBA00011738"/>
    </source>
</evidence>
<dbReference type="PANTHER" id="PTHR10404:SF36">
    <property type="entry name" value="GLUTAMATE CARBOXYPEPTIDASE 2"/>
    <property type="match status" value="1"/>
</dbReference>
<evidence type="ECO:0000256" key="22">
    <source>
        <dbReference type="ARBA" id="ARBA00059290"/>
    </source>
</evidence>
<comment type="catalytic activity">
    <reaction evidence="21">
        <text>Release of an unsubstituted, C-terminal glutamyl residue, typically from Ac-Asp-Glu or folylpoly-gamma-glutamates.</text>
        <dbReference type="EC" id="3.4.17.21"/>
    </reaction>
</comment>
<keyword evidence="18" id="KW-1015">Disulfide bond</keyword>
<dbReference type="STRING" id="75743.A0A401NHH9"/>
<keyword evidence="12" id="KW-0106">Calcium</keyword>
<comment type="caution">
    <text evidence="30">The sequence shown here is derived from an EMBL/GenBank/DDBJ whole genome shotgun (WGS) entry which is preliminary data.</text>
</comment>
<comment type="subunit">
    <text evidence="4">Homodimer.</text>
</comment>
<evidence type="ECO:0000256" key="11">
    <source>
        <dbReference type="ARBA" id="ARBA00022833"/>
    </source>
</evidence>
<comment type="cofactor">
    <cofactor evidence="1">
        <name>Zn(2+)</name>
        <dbReference type="ChEBI" id="CHEBI:29105"/>
    </cofactor>
</comment>
<dbReference type="SUPFAM" id="SSF52025">
    <property type="entry name" value="PA domain"/>
    <property type="match status" value="1"/>
</dbReference>
<evidence type="ECO:0000256" key="2">
    <source>
        <dbReference type="ARBA" id="ARBA00004655"/>
    </source>
</evidence>
<dbReference type="FunFam" id="3.40.630.10:FF:000101">
    <property type="entry name" value="N-acetylated alpha-linked acidic dipeptidase like 1"/>
    <property type="match status" value="1"/>
</dbReference>
<dbReference type="InterPro" id="IPR039373">
    <property type="entry name" value="Peptidase_M28B"/>
</dbReference>
<dbReference type="OMA" id="QGSTEWV"/>
<dbReference type="EC" id="3.4.17.21" evidence="23"/>
<dbReference type="FunFam" id="3.50.30.30:FF:000002">
    <property type="entry name" value="N-acetylated-alpha-linked acidic dipeptidase 2"/>
    <property type="match status" value="1"/>
</dbReference>
<keyword evidence="10" id="KW-0378">Hydrolase</keyword>
<dbReference type="Proteomes" id="UP000288216">
    <property type="component" value="Unassembled WGS sequence"/>
</dbReference>
<organism evidence="30 31">
    <name type="scientific">Scyliorhinus torazame</name>
    <name type="common">Cloudy catshark</name>
    <name type="synonym">Catulus torazame</name>
    <dbReference type="NCBI Taxonomy" id="75743"/>
    <lineage>
        <taxon>Eukaryota</taxon>
        <taxon>Metazoa</taxon>
        <taxon>Chordata</taxon>
        <taxon>Craniata</taxon>
        <taxon>Vertebrata</taxon>
        <taxon>Chondrichthyes</taxon>
        <taxon>Elasmobranchii</taxon>
        <taxon>Galeomorphii</taxon>
        <taxon>Galeoidea</taxon>
        <taxon>Carcharhiniformes</taxon>
        <taxon>Scyliorhinidae</taxon>
        <taxon>Scyliorhinus</taxon>
    </lineage>
</organism>
<dbReference type="Pfam" id="PF04389">
    <property type="entry name" value="Peptidase_M28"/>
    <property type="match status" value="1"/>
</dbReference>
<evidence type="ECO:0000259" key="27">
    <source>
        <dbReference type="Pfam" id="PF02225"/>
    </source>
</evidence>
<name>A0A401NHH9_SCYTO</name>